<dbReference type="EMBL" id="BAAACA010000063">
    <property type="protein sequence ID" value="GAA0625954.1"/>
    <property type="molecule type" value="Genomic_DNA"/>
</dbReference>
<sequence>MYIKPTRAAARPVVRPSGTPLLRGLLVGGPRPAKAAPPSDAPKSEAPESDAPKSEAPESDAPKSDAPKSEAPESEAPASRAPRSGDALVDLLSRLGELAQQGVLTPEEFTAAKARLLGR</sequence>
<proteinExistence type="predicted"/>
<dbReference type="Proteomes" id="UP001500668">
    <property type="component" value="Unassembled WGS sequence"/>
</dbReference>
<feature type="compositionally biased region" description="Basic and acidic residues" evidence="1">
    <location>
        <begin position="42"/>
        <end position="71"/>
    </location>
</feature>
<comment type="caution">
    <text evidence="3">The sequence shown here is derived from an EMBL/GenBank/DDBJ whole genome shotgun (WGS) entry which is preliminary data.</text>
</comment>
<evidence type="ECO:0000313" key="3">
    <source>
        <dbReference type="EMBL" id="GAA0625954.1"/>
    </source>
</evidence>
<protein>
    <recommendedName>
        <fullName evidence="2">SHOCT domain-containing protein</fullName>
    </recommendedName>
</protein>
<feature type="compositionally biased region" description="Low complexity" evidence="1">
    <location>
        <begin position="18"/>
        <end position="38"/>
    </location>
</feature>
<feature type="domain" description="SHOCT" evidence="2">
    <location>
        <begin position="92"/>
        <end position="117"/>
    </location>
</feature>
<reference evidence="4" key="1">
    <citation type="journal article" date="2019" name="Int. J. Syst. Evol. Microbiol.">
        <title>The Global Catalogue of Microorganisms (GCM) 10K type strain sequencing project: providing services to taxonomists for standard genome sequencing and annotation.</title>
        <authorList>
            <consortium name="The Broad Institute Genomics Platform"/>
            <consortium name="The Broad Institute Genome Sequencing Center for Infectious Disease"/>
            <person name="Wu L."/>
            <person name="Ma J."/>
        </authorList>
    </citation>
    <scope>NUCLEOTIDE SEQUENCE [LARGE SCALE GENOMIC DNA]</scope>
    <source>
        <strain evidence="4">JCM 5067</strain>
    </source>
</reference>
<feature type="region of interest" description="Disordered" evidence="1">
    <location>
        <begin position="1"/>
        <end position="87"/>
    </location>
</feature>
<name>A0ABP3S4T5_9ACTN</name>
<dbReference type="RefSeq" id="WP_344080342.1">
    <property type="nucleotide sequence ID" value="NZ_BAAACA010000063.1"/>
</dbReference>
<evidence type="ECO:0000313" key="4">
    <source>
        <dbReference type="Proteomes" id="UP001500668"/>
    </source>
</evidence>
<evidence type="ECO:0000256" key="1">
    <source>
        <dbReference type="SAM" id="MobiDB-lite"/>
    </source>
</evidence>
<feature type="compositionally biased region" description="Low complexity" evidence="1">
    <location>
        <begin position="74"/>
        <end position="84"/>
    </location>
</feature>
<keyword evidence="4" id="KW-1185">Reference proteome</keyword>
<organism evidence="3 4">
    <name type="scientific">Streptomyces crystallinus</name>
    <dbReference type="NCBI Taxonomy" id="68191"/>
    <lineage>
        <taxon>Bacteria</taxon>
        <taxon>Bacillati</taxon>
        <taxon>Actinomycetota</taxon>
        <taxon>Actinomycetes</taxon>
        <taxon>Kitasatosporales</taxon>
        <taxon>Streptomycetaceae</taxon>
        <taxon>Streptomyces</taxon>
    </lineage>
</organism>
<gene>
    <name evidence="3" type="ORF">GCM10010394_65810</name>
</gene>
<accession>A0ABP3S4T5</accession>
<dbReference type="InterPro" id="IPR018649">
    <property type="entry name" value="SHOCT"/>
</dbReference>
<evidence type="ECO:0000259" key="2">
    <source>
        <dbReference type="Pfam" id="PF09851"/>
    </source>
</evidence>
<dbReference type="Pfam" id="PF09851">
    <property type="entry name" value="SHOCT"/>
    <property type="match status" value="1"/>
</dbReference>